<protein>
    <recommendedName>
        <fullName evidence="4">Nucleotide exchange factor GrpE</fullName>
    </recommendedName>
</protein>
<gene>
    <name evidence="2" type="ORF">RPR59_05135</name>
</gene>
<evidence type="ECO:0000313" key="2">
    <source>
        <dbReference type="EMBL" id="WNO54638.1"/>
    </source>
</evidence>
<evidence type="ECO:0008006" key="4">
    <source>
        <dbReference type="Google" id="ProtNLM"/>
    </source>
</evidence>
<dbReference type="EMBL" id="CP135076">
    <property type="protein sequence ID" value="WNO54638.1"/>
    <property type="molecule type" value="Genomic_DNA"/>
</dbReference>
<feature type="compositionally biased region" description="Low complexity" evidence="1">
    <location>
        <begin position="1"/>
        <end position="16"/>
    </location>
</feature>
<reference evidence="2 3" key="1">
    <citation type="submission" date="2023-09" db="EMBL/GenBank/DDBJ databases">
        <authorList>
            <person name="Rey-Velasco X."/>
        </authorList>
    </citation>
    <scope>NUCLEOTIDE SEQUENCE [LARGE SCALE GENOMIC DNA]</scope>
    <source>
        <strain evidence="2 3">W311</strain>
    </source>
</reference>
<evidence type="ECO:0000313" key="3">
    <source>
        <dbReference type="Proteomes" id="UP001302249"/>
    </source>
</evidence>
<dbReference type="RefSeq" id="WP_313917352.1">
    <property type="nucleotide sequence ID" value="NZ_CP135076.1"/>
</dbReference>
<organism evidence="2 3">
    <name type="scientific">Stakelama saccharophila</name>
    <dbReference type="NCBI Taxonomy" id="3075605"/>
    <lineage>
        <taxon>Bacteria</taxon>
        <taxon>Pseudomonadati</taxon>
        <taxon>Pseudomonadota</taxon>
        <taxon>Alphaproteobacteria</taxon>
        <taxon>Sphingomonadales</taxon>
        <taxon>Sphingomonadaceae</taxon>
        <taxon>Stakelama</taxon>
    </lineage>
</organism>
<sequence length="69" mass="7301">MSSEAVAAAEADSGEAQGDSAAAEFARFRSTVDDLDRALAEERAMAITLIDTIKRLDAEGEELRSQAKA</sequence>
<evidence type="ECO:0000256" key="1">
    <source>
        <dbReference type="SAM" id="MobiDB-lite"/>
    </source>
</evidence>
<accession>A0ABZ0BCR1</accession>
<feature type="region of interest" description="Disordered" evidence="1">
    <location>
        <begin position="1"/>
        <end position="22"/>
    </location>
</feature>
<proteinExistence type="predicted"/>
<keyword evidence="3" id="KW-1185">Reference proteome</keyword>
<name>A0ABZ0BCR1_9SPHN</name>
<dbReference type="Proteomes" id="UP001302249">
    <property type="component" value="Chromosome"/>
</dbReference>